<gene>
    <name evidence="6" type="ORF">ACHAWU_000296</name>
</gene>
<reference evidence="6 7" key="1">
    <citation type="submission" date="2024-10" db="EMBL/GenBank/DDBJ databases">
        <title>Updated reference genomes for cyclostephanoid diatoms.</title>
        <authorList>
            <person name="Roberts W.R."/>
            <person name="Alverson A.J."/>
        </authorList>
    </citation>
    <scope>NUCLEOTIDE SEQUENCE [LARGE SCALE GENOMIC DNA]</scope>
    <source>
        <strain evidence="6 7">AJA232-27</strain>
    </source>
</reference>
<dbReference type="EMBL" id="JALLBG020000156">
    <property type="protein sequence ID" value="KAL3761201.1"/>
    <property type="molecule type" value="Genomic_DNA"/>
</dbReference>
<dbReference type="Gene3D" id="1.10.490.10">
    <property type="entry name" value="Globins"/>
    <property type="match status" value="1"/>
</dbReference>
<dbReference type="InterPro" id="IPR009050">
    <property type="entry name" value="Globin-like_sf"/>
</dbReference>
<dbReference type="InterPro" id="IPR001486">
    <property type="entry name" value="Hemoglobin_trunc"/>
</dbReference>
<evidence type="ECO:0000256" key="3">
    <source>
        <dbReference type="ARBA" id="ARBA00022723"/>
    </source>
</evidence>
<dbReference type="Pfam" id="PF01152">
    <property type="entry name" value="Bac_globin"/>
    <property type="match status" value="1"/>
</dbReference>
<evidence type="ECO:0000256" key="4">
    <source>
        <dbReference type="ARBA" id="ARBA00023004"/>
    </source>
</evidence>
<keyword evidence="7" id="KW-1185">Reference proteome</keyword>
<evidence type="ECO:0000256" key="5">
    <source>
        <dbReference type="ARBA" id="ARBA00034496"/>
    </source>
</evidence>
<evidence type="ECO:0000256" key="2">
    <source>
        <dbReference type="ARBA" id="ARBA00022617"/>
    </source>
</evidence>
<dbReference type="InterPro" id="IPR044203">
    <property type="entry name" value="GlbO/GLB3-like"/>
</dbReference>
<evidence type="ECO:0000313" key="7">
    <source>
        <dbReference type="Proteomes" id="UP001530293"/>
    </source>
</evidence>
<evidence type="ECO:0000256" key="1">
    <source>
        <dbReference type="ARBA" id="ARBA00022448"/>
    </source>
</evidence>
<dbReference type="PANTHER" id="PTHR47366:SF1">
    <property type="entry name" value="TWO-ON-TWO HEMOGLOBIN-3"/>
    <property type="match status" value="1"/>
</dbReference>
<proteinExistence type="inferred from homology"/>
<organism evidence="6 7">
    <name type="scientific">Discostella pseudostelligera</name>
    <dbReference type="NCBI Taxonomy" id="259834"/>
    <lineage>
        <taxon>Eukaryota</taxon>
        <taxon>Sar</taxon>
        <taxon>Stramenopiles</taxon>
        <taxon>Ochrophyta</taxon>
        <taxon>Bacillariophyta</taxon>
        <taxon>Coscinodiscophyceae</taxon>
        <taxon>Thalassiosirophycidae</taxon>
        <taxon>Stephanodiscales</taxon>
        <taxon>Stephanodiscaceae</taxon>
        <taxon>Discostella</taxon>
    </lineage>
</organism>
<dbReference type="InterPro" id="IPR012292">
    <property type="entry name" value="Globin/Proto"/>
</dbReference>
<name>A0ABD3MEJ0_9STRA</name>
<evidence type="ECO:0008006" key="8">
    <source>
        <dbReference type="Google" id="ProtNLM"/>
    </source>
</evidence>
<evidence type="ECO:0000313" key="6">
    <source>
        <dbReference type="EMBL" id="KAL3761201.1"/>
    </source>
</evidence>
<keyword evidence="3" id="KW-0479">Metal-binding</keyword>
<comment type="caution">
    <text evidence="6">The sequence shown here is derived from an EMBL/GenBank/DDBJ whole genome shotgun (WGS) entry which is preliminary data.</text>
</comment>
<sequence length="180" mass="20752">MSKYELRSKVHSLCGISYEQSLFASTSLTPPLLERIGGPEGMKLLSTHFYNRVFADKSNPWFLGIFATSTKMEAIDNQYRFLVQTFGGPELYKEKKGKYTRLVGRHANYAIGNSAAQRWMEHMEAAIAEHSNLMGEEQELAREYLIMYFRYTAYYIVVASEFMRDDQLSGGREVDTGRIW</sequence>
<accession>A0ABD3MEJ0</accession>
<keyword evidence="1" id="KW-0813">Transport</keyword>
<keyword evidence="2" id="KW-0349">Heme</keyword>
<dbReference type="SUPFAM" id="SSF46458">
    <property type="entry name" value="Globin-like"/>
    <property type="match status" value="1"/>
</dbReference>
<dbReference type="GO" id="GO:0046872">
    <property type="term" value="F:metal ion binding"/>
    <property type="evidence" value="ECO:0007669"/>
    <property type="project" value="UniProtKB-KW"/>
</dbReference>
<comment type="similarity">
    <text evidence="5">Belongs to the truncated hemoglobin family. Group II subfamily.</text>
</comment>
<keyword evidence="4" id="KW-0408">Iron</keyword>
<dbReference type="AlphaFoldDB" id="A0ABD3MEJ0"/>
<dbReference type="Proteomes" id="UP001530293">
    <property type="component" value="Unassembled WGS sequence"/>
</dbReference>
<dbReference type="PANTHER" id="PTHR47366">
    <property type="entry name" value="TWO-ON-TWO HEMOGLOBIN-3"/>
    <property type="match status" value="1"/>
</dbReference>
<protein>
    <recommendedName>
        <fullName evidence="8">Globin</fullName>
    </recommendedName>
</protein>